<dbReference type="InterPro" id="IPR027954">
    <property type="entry name" value="Transcobalamin-like_C"/>
</dbReference>
<dbReference type="GO" id="GO:0003824">
    <property type="term" value="F:catalytic activity"/>
    <property type="evidence" value="ECO:0007669"/>
    <property type="project" value="InterPro"/>
</dbReference>
<dbReference type="Pfam" id="PF00432">
    <property type="entry name" value="Prenyltrans"/>
    <property type="match status" value="2"/>
</dbReference>
<dbReference type="Gene3D" id="2.170.130.30">
    <property type="match status" value="1"/>
</dbReference>
<dbReference type="SUPFAM" id="SSF48239">
    <property type="entry name" value="Terpenoid cyclases/Protein prenyltransferases"/>
    <property type="match status" value="1"/>
</dbReference>
<feature type="domain" description="Transcobalamin-like C-terminal" evidence="3">
    <location>
        <begin position="335"/>
        <end position="385"/>
    </location>
</feature>
<evidence type="ECO:0000313" key="4">
    <source>
        <dbReference type="EMBL" id="PIR97572.1"/>
    </source>
</evidence>
<evidence type="ECO:0000259" key="3">
    <source>
        <dbReference type="Pfam" id="PF14478"/>
    </source>
</evidence>
<reference evidence="5" key="1">
    <citation type="submission" date="2017-09" db="EMBL/GenBank/DDBJ databases">
        <title>Depth-based differentiation of microbial function through sediment-hosted aquifers and enrichment of novel symbionts in the deep terrestrial subsurface.</title>
        <authorList>
            <person name="Probst A.J."/>
            <person name="Ladd B."/>
            <person name="Jarett J.K."/>
            <person name="Geller-Mcgrath D.E."/>
            <person name="Sieber C.M.K."/>
            <person name="Emerson J.B."/>
            <person name="Anantharaman K."/>
            <person name="Thomas B.C."/>
            <person name="Malmstrom R."/>
            <person name="Stieglmeier M."/>
            <person name="Klingl A."/>
            <person name="Woyke T."/>
            <person name="Ryan C.M."/>
            <person name="Banfield J.F."/>
        </authorList>
    </citation>
    <scope>NUCLEOTIDE SEQUENCE [LARGE SCALE GENOMIC DNA]</scope>
</reference>
<dbReference type="Pfam" id="PF14478">
    <property type="entry name" value="DUF4430"/>
    <property type="match status" value="1"/>
</dbReference>
<accession>A0A2H0VEP3</accession>
<comment type="caution">
    <text evidence="4">The sequence shown here is derived from an EMBL/GenBank/DDBJ whole genome shotgun (WGS) entry which is preliminary data.</text>
</comment>
<dbReference type="InterPro" id="IPR008930">
    <property type="entry name" value="Terpenoid_cyclase/PrenylTrfase"/>
</dbReference>
<dbReference type="AlphaFoldDB" id="A0A2H0VEP3"/>
<proteinExistence type="predicted"/>
<protein>
    <submittedName>
        <fullName evidence="4">Uncharacterized protein</fullName>
    </submittedName>
</protein>
<feature type="domain" description="Prenyltransferase alpha-alpha toroid" evidence="2">
    <location>
        <begin position="127"/>
        <end position="199"/>
    </location>
</feature>
<keyword evidence="1" id="KW-0677">Repeat</keyword>
<evidence type="ECO:0000259" key="2">
    <source>
        <dbReference type="Pfam" id="PF00432"/>
    </source>
</evidence>
<dbReference type="EMBL" id="PFAJ01000007">
    <property type="protein sequence ID" value="PIR97572.1"/>
    <property type="molecule type" value="Genomic_DNA"/>
</dbReference>
<dbReference type="PANTHER" id="PTHR10559:SF18">
    <property type="entry name" value="TRANSCOBALAMIN II"/>
    <property type="match status" value="1"/>
</dbReference>
<sequence>MKKTIAFFTLFTLFTPYFHLFGAFNESSVQSYLEQNAENPWSTMALAALDADSIPTAYLKSANPTTAIAAAAPLLAITAIGGDPRIFGDTDLVAKLKSFFDGAQIGDTSTLNDDIFGILALRSAGVASSDDTVSKTKDFLLAKQNTDGGWGFVADSASDTNMTAVGILALLQAGLPSSGSAVQEALSYLQTAQNEDGGFPYDPQSSFGADSDSASTAWVVWALNALSINPASWTKSAGNPISYLDSLQNETGYVGFQSADEQATSFSVVTTAYAVIALSGKTLPLQLSQPEPNIFQFKIEGSSGTICENSIEAVNAFDVVKNSSEECGFTYVIEETDFGPYLSQINDDRAEGLTGWMYFVNLSAPSVGAADYTLSPGDQILWKFAEFGWTPDSVSVNLNLIYDSGSVGGIDKGSETDTIAFSVSPNDLDFGVLTAGSKGQGTVNIANTGGVNIYLESIVSGDKMFRDLLKIEGTYWQQFETQLASSANRDYDVTIDIPQNYAASSGVKQGQITFWATAE</sequence>
<dbReference type="Proteomes" id="UP000230557">
    <property type="component" value="Unassembled WGS sequence"/>
</dbReference>
<evidence type="ECO:0000313" key="5">
    <source>
        <dbReference type="Proteomes" id="UP000230557"/>
    </source>
</evidence>
<gene>
    <name evidence="4" type="ORF">COT91_00655</name>
</gene>
<dbReference type="Gene3D" id="1.50.10.20">
    <property type="match status" value="2"/>
</dbReference>
<organism evidence="4 5">
    <name type="scientific">Candidatus Doudnabacteria bacterium CG10_big_fil_rev_8_21_14_0_10_41_10</name>
    <dbReference type="NCBI Taxonomy" id="1974551"/>
    <lineage>
        <taxon>Bacteria</taxon>
        <taxon>Candidatus Doudnaibacteriota</taxon>
    </lineage>
</organism>
<name>A0A2H0VEP3_9BACT</name>
<feature type="domain" description="Prenyltransferase alpha-alpha toroid" evidence="2">
    <location>
        <begin position="210"/>
        <end position="278"/>
    </location>
</feature>
<dbReference type="CDD" id="cd00688">
    <property type="entry name" value="ISOPREN_C2_like"/>
    <property type="match status" value="1"/>
</dbReference>
<dbReference type="InterPro" id="IPR051588">
    <property type="entry name" value="Cobalamin_Transport"/>
</dbReference>
<dbReference type="PANTHER" id="PTHR10559">
    <property type="entry name" value="TRANSCOBALAMIN-1/GASTRIC INTRINSIC FACTOR"/>
    <property type="match status" value="1"/>
</dbReference>
<dbReference type="InterPro" id="IPR001330">
    <property type="entry name" value="Prenyltrans"/>
</dbReference>
<evidence type="ECO:0000256" key="1">
    <source>
        <dbReference type="ARBA" id="ARBA00022737"/>
    </source>
</evidence>